<dbReference type="AlphaFoldDB" id="A0A9J7BVG4"/>
<accession>A0A9J7BVG4</accession>
<dbReference type="GO" id="GO:0046677">
    <property type="term" value="P:response to antibiotic"/>
    <property type="evidence" value="ECO:0007669"/>
    <property type="project" value="InterPro"/>
</dbReference>
<evidence type="ECO:0000313" key="6">
    <source>
        <dbReference type="Proteomes" id="UP001059380"/>
    </source>
</evidence>
<dbReference type="Proteomes" id="UP001059380">
    <property type="component" value="Chromosome"/>
</dbReference>
<dbReference type="GO" id="GO:0030655">
    <property type="term" value="P:beta-lactam antibiotic catabolic process"/>
    <property type="evidence" value="ECO:0007669"/>
    <property type="project" value="InterPro"/>
</dbReference>
<dbReference type="GO" id="GO:0008800">
    <property type="term" value="F:beta-lactamase activity"/>
    <property type="evidence" value="ECO:0007669"/>
    <property type="project" value="UniProtKB-EC"/>
</dbReference>
<dbReference type="Pfam" id="PF13354">
    <property type="entry name" value="Beta-lactamase2"/>
    <property type="match status" value="1"/>
</dbReference>
<sequence length="291" mass="31649">MRLPFLLLLAAASGTAQQSLQQQVRAIASEAQGTVSTACFLANSDLNCDLNQHDHPPMQSVFKLPLGIAILHQVEQGKFTLDQQIRFEPSDRILPHAYSPLWDKYPQAGVDIPLRELLRLTVSLSDNVAADILLRVGGGPAVVDRYIASLGVRGFHLRDNENALHHATSVQYGNWFEPAGAVQLLRMIDEHSPLNAEHTAFLREIMTAPLEKTRIGTKLPPGTIVAHKSGTSDVDNGLAHATNDIGLITLPDGRKLAVAVFVTDSRADEATRLRVIGEIGKAAFDASQRSH</sequence>
<dbReference type="EMBL" id="CP093313">
    <property type="protein sequence ID" value="UWZ86867.1"/>
    <property type="molecule type" value="Genomic_DNA"/>
</dbReference>
<evidence type="ECO:0000256" key="3">
    <source>
        <dbReference type="ARBA" id="ARBA00012865"/>
    </source>
</evidence>
<protein>
    <recommendedName>
        <fullName evidence="3">beta-lactamase</fullName>
        <ecNumber evidence="3">3.5.2.6</ecNumber>
    </recommendedName>
</protein>
<evidence type="ECO:0000313" key="5">
    <source>
        <dbReference type="EMBL" id="UWZ86867.1"/>
    </source>
</evidence>
<dbReference type="PANTHER" id="PTHR35333:SF3">
    <property type="entry name" value="BETA-LACTAMASE-TYPE TRANSPEPTIDASE FOLD CONTAINING PROTEIN"/>
    <property type="match status" value="1"/>
</dbReference>
<dbReference type="RefSeq" id="WP_260796504.1">
    <property type="nucleotide sequence ID" value="NZ_CP093313.1"/>
</dbReference>
<dbReference type="PANTHER" id="PTHR35333">
    <property type="entry name" value="BETA-LACTAMASE"/>
    <property type="match status" value="1"/>
</dbReference>
<keyword evidence="5" id="KW-0378">Hydrolase</keyword>
<dbReference type="InterPro" id="IPR045155">
    <property type="entry name" value="Beta-lactam_cat"/>
</dbReference>
<comment type="catalytic activity">
    <reaction evidence="1">
        <text>a beta-lactam + H2O = a substituted beta-amino acid</text>
        <dbReference type="Rhea" id="RHEA:20401"/>
        <dbReference type="ChEBI" id="CHEBI:15377"/>
        <dbReference type="ChEBI" id="CHEBI:35627"/>
        <dbReference type="ChEBI" id="CHEBI:140347"/>
        <dbReference type="EC" id="3.5.2.6"/>
    </reaction>
</comment>
<evidence type="ECO:0000256" key="2">
    <source>
        <dbReference type="ARBA" id="ARBA00009009"/>
    </source>
</evidence>
<keyword evidence="6" id="KW-1185">Reference proteome</keyword>
<organism evidence="5 6">
    <name type="scientific">Occallatibacter riparius</name>
    <dbReference type="NCBI Taxonomy" id="1002689"/>
    <lineage>
        <taxon>Bacteria</taxon>
        <taxon>Pseudomonadati</taxon>
        <taxon>Acidobacteriota</taxon>
        <taxon>Terriglobia</taxon>
        <taxon>Terriglobales</taxon>
        <taxon>Acidobacteriaceae</taxon>
        <taxon>Occallatibacter</taxon>
    </lineage>
</organism>
<dbReference type="SUPFAM" id="SSF56601">
    <property type="entry name" value="beta-lactamase/transpeptidase-like"/>
    <property type="match status" value="1"/>
</dbReference>
<proteinExistence type="inferred from homology"/>
<feature type="domain" description="Beta-lactamase class A catalytic" evidence="4">
    <location>
        <begin position="48"/>
        <end position="262"/>
    </location>
</feature>
<dbReference type="InterPro" id="IPR000871">
    <property type="entry name" value="Beta-lactam_class-A"/>
</dbReference>
<gene>
    <name evidence="5" type="primary">bla</name>
    <name evidence="5" type="ORF">MOP44_13165</name>
</gene>
<evidence type="ECO:0000259" key="4">
    <source>
        <dbReference type="Pfam" id="PF13354"/>
    </source>
</evidence>
<dbReference type="Gene3D" id="3.40.710.10">
    <property type="entry name" value="DD-peptidase/beta-lactamase superfamily"/>
    <property type="match status" value="1"/>
</dbReference>
<name>A0A9J7BVG4_9BACT</name>
<dbReference type="NCBIfam" id="NF033103">
    <property type="entry name" value="bla_class_A"/>
    <property type="match status" value="1"/>
</dbReference>
<reference evidence="5" key="1">
    <citation type="submission" date="2021-04" db="EMBL/GenBank/DDBJ databases">
        <title>Phylogenetic analysis of Acidobacteriaceae.</title>
        <authorList>
            <person name="Qiu L."/>
            <person name="Zhang Q."/>
        </authorList>
    </citation>
    <scope>NUCLEOTIDE SEQUENCE</scope>
    <source>
        <strain evidence="5">DSM 25168</strain>
    </source>
</reference>
<evidence type="ECO:0000256" key="1">
    <source>
        <dbReference type="ARBA" id="ARBA00001526"/>
    </source>
</evidence>
<dbReference type="EC" id="3.5.2.6" evidence="3"/>
<comment type="similarity">
    <text evidence="2">Belongs to the class-A beta-lactamase family.</text>
</comment>
<dbReference type="KEGG" id="orp:MOP44_13165"/>
<dbReference type="InterPro" id="IPR012338">
    <property type="entry name" value="Beta-lactam/transpept-like"/>
</dbReference>